<evidence type="ECO:0000259" key="1">
    <source>
        <dbReference type="PROSITE" id="PS50172"/>
    </source>
</evidence>
<evidence type="ECO:0000313" key="3">
    <source>
        <dbReference type="Proteomes" id="UP001479436"/>
    </source>
</evidence>
<reference evidence="2 3" key="1">
    <citation type="submission" date="2023-04" db="EMBL/GenBank/DDBJ databases">
        <title>Genome of Basidiobolus ranarum AG-B5.</title>
        <authorList>
            <person name="Stajich J.E."/>
            <person name="Carter-House D."/>
            <person name="Gryganskyi A."/>
        </authorList>
    </citation>
    <scope>NUCLEOTIDE SEQUENCE [LARGE SCALE GENOMIC DNA]</scope>
    <source>
        <strain evidence="2 3">AG-B5</strain>
    </source>
</reference>
<feature type="domain" description="BRCT" evidence="1">
    <location>
        <begin position="1"/>
        <end position="87"/>
    </location>
</feature>
<dbReference type="SUPFAM" id="SSF52113">
    <property type="entry name" value="BRCT domain"/>
    <property type="match status" value="1"/>
</dbReference>
<gene>
    <name evidence="2" type="ORF">K7432_002601</name>
</gene>
<dbReference type="Pfam" id="PF15101">
    <property type="entry name" value="TERB2"/>
    <property type="match status" value="1"/>
</dbReference>
<dbReference type="InterPro" id="IPR036420">
    <property type="entry name" value="BRCT_dom_sf"/>
</dbReference>
<organism evidence="2 3">
    <name type="scientific">Basidiobolus ranarum</name>
    <dbReference type="NCBI Taxonomy" id="34480"/>
    <lineage>
        <taxon>Eukaryota</taxon>
        <taxon>Fungi</taxon>
        <taxon>Fungi incertae sedis</taxon>
        <taxon>Zoopagomycota</taxon>
        <taxon>Entomophthoromycotina</taxon>
        <taxon>Basidiobolomycetes</taxon>
        <taxon>Basidiobolales</taxon>
        <taxon>Basidiobolaceae</taxon>
        <taxon>Basidiobolus</taxon>
    </lineage>
</organism>
<name>A0ABR2W8E2_9FUNG</name>
<dbReference type="PROSITE" id="PS50172">
    <property type="entry name" value="BRCT"/>
    <property type="match status" value="1"/>
</dbReference>
<accession>A0ABR2W8E2</accession>
<dbReference type="InterPro" id="IPR028065">
    <property type="entry name" value="TERB2"/>
</dbReference>
<evidence type="ECO:0000313" key="2">
    <source>
        <dbReference type="EMBL" id="KAK9722497.1"/>
    </source>
</evidence>
<keyword evidence="3" id="KW-1185">Reference proteome</keyword>
<sequence>MEYIFDNMTAWFAPSVPLEYRKLWVENGGKIQADYKDPGVEYLFSQSSEDAQIEDLLQQGDMLVFSSEWIQRSMKVGYRLKLGKFLLFEELLSSQQTTEQHNEPLKEQEFISTTQHHAKIPIELAQNEEAIGTPSRSKRLRRI</sequence>
<dbReference type="Proteomes" id="UP001479436">
    <property type="component" value="Unassembled WGS sequence"/>
</dbReference>
<protein>
    <recommendedName>
        <fullName evidence="1">BRCT domain-containing protein</fullName>
    </recommendedName>
</protein>
<dbReference type="EMBL" id="JASJQH010006947">
    <property type="protein sequence ID" value="KAK9722497.1"/>
    <property type="molecule type" value="Genomic_DNA"/>
</dbReference>
<dbReference type="Gene3D" id="3.40.50.10190">
    <property type="entry name" value="BRCT domain"/>
    <property type="match status" value="1"/>
</dbReference>
<proteinExistence type="predicted"/>
<comment type="caution">
    <text evidence="2">The sequence shown here is derived from an EMBL/GenBank/DDBJ whole genome shotgun (WGS) entry which is preliminary data.</text>
</comment>
<dbReference type="InterPro" id="IPR001357">
    <property type="entry name" value="BRCT_dom"/>
</dbReference>